<sequence>MSYTAASHYAKPCDTTITSTSIRLGFCAALSPFAIEAAAGKQWRLWSQKSDMFLPPSARWTAGHVAESGLWILGPLRKRGTGPYRSVTIWTSSRAVRGQMTRMAISAEERHIVSLPSNDVT</sequence>
<dbReference type="AlphaFoldDB" id="A0A2A9PHZ8"/>
<gene>
    <name evidence="1" type="ORF">XA68_10785</name>
</gene>
<evidence type="ECO:0000313" key="1">
    <source>
        <dbReference type="EMBL" id="PFH60542.1"/>
    </source>
</evidence>
<organism evidence="1 2">
    <name type="scientific">Ophiocordyceps unilateralis</name>
    <name type="common">Zombie-ant fungus</name>
    <name type="synonym">Torrubia unilateralis</name>
    <dbReference type="NCBI Taxonomy" id="268505"/>
    <lineage>
        <taxon>Eukaryota</taxon>
        <taxon>Fungi</taxon>
        <taxon>Dikarya</taxon>
        <taxon>Ascomycota</taxon>
        <taxon>Pezizomycotina</taxon>
        <taxon>Sordariomycetes</taxon>
        <taxon>Hypocreomycetidae</taxon>
        <taxon>Hypocreales</taxon>
        <taxon>Ophiocordycipitaceae</taxon>
        <taxon>Ophiocordyceps</taxon>
    </lineage>
</organism>
<reference evidence="1 2" key="2">
    <citation type="journal article" date="2017" name="Sci. Rep.">
        <title>Ant-infecting Ophiocordyceps genomes reveal a high diversity of potential behavioral manipulation genes and a possible major role for enterotoxins.</title>
        <authorList>
            <person name="de Bekker C."/>
            <person name="Ohm R.A."/>
            <person name="Evans H.C."/>
            <person name="Brachmann A."/>
            <person name="Hughes D.P."/>
        </authorList>
    </citation>
    <scope>NUCLEOTIDE SEQUENCE [LARGE SCALE GENOMIC DNA]</scope>
    <source>
        <strain evidence="1 2">SC16a</strain>
    </source>
</reference>
<dbReference type="Proteomes" id="UP000037136">
    <property type="component" value="Unassembled WGS sequence"/>
</dbReference>
<name>A0A2A9PHZ8_OPHUN</name>
<dbReference type="EMBL" id="LAZP02000122">
    <property type="protein sequence ID" value="PFH60542.1"/>
    <property type="molecule type" value="Genomic_DNA"/>
</dbReference>
<protein>
    <submittedName>
        <fullName evidence="1">Uncharacterized protein</fullName>
    </submittedName>
</protein>
<accession>A0A2A9PHZ8</accession>
<evidence type="ECO:0000313" key="2">
    <source>
        <dbReference type="Proteomes" id="UP000037136"/>
    </source>
</evidence>
<reference evidence="1 2" key="1">
    <citation type="journal article" date="2015" name="BMC Genomics">
        <title>Gene expression during zombie ant biting behavior reflects the complexity underlying fungal parasitic behavioral manipulation.</title>
        <authorList>
            <person name="de Bekker C."/>
            <person name="Ohm R.A."/>
            <person name="Loreto R.G."/>
            <person name="Sebastian A."/>
            <person name="Albert I."/>
            <person name="Merrow M."/>
            <person name="Brachmann A."/>
            <person name="Hughes D.P."/>
        </authorList>
    </citation>
    <scope>NUCLEOTIDE SEQUENCE [LARGE SCALE GENOMIC DNA]</scope>
    <source>
        <strain evidence="1 2">SC16a</strain>
    </source>
</reference>
<comment type="caution">
    <text evidence="1">The sequence shown here is derived from an EMBL/GenBank/DDBJ whole genome shotgun (WGS) entry which is preliminary data.</text>
</comment>
<keyword evidence="2" id="KW-1185">Reference proteome</keyword>
<proteinExistence type="predicted"/>